<reference evidence="5 6" key="1">
    <citation type="submission" date="2011-02" db="EMBL/GenBank/DDBJ databases">
        <title>The Genome Sequence of Sphaeroforma arctica JP610.</title>
        <authorList>
            <consortium name="The Broad Institute Genome Sequencing Platform"/>
            <person name="Russ C."/>
            <person name="Cuomo C."/>
            <person name="Young S.K."/>
            <person name="Zeng Q."/>
            <person name="Gargeya S."/>
            <person name="Alvarado L."/>
            <person name="Berlin A."/>
            <person name="Chapman S.B."/>
            <person name="Chen Z."/>
            <person name="Freedman E."/>
            <person name="Gellesch M."/>
            <person name="Goldberg J."/>
            <person name="Griggs A."/>
            <person name="Gujja S."/>
            <person name="Heilman E."/>
            <person name="Heiman D."/>
            <person name="Howarth C."/>
            <person name="Mehta T."/>
            <person name="Neiman D."/>
            <person name="Pearson M."/>
            <person name="Roberts A."/>
            <person name="Saif S."/>
            <person name="Shea T."/>
            <person name="Shenoy N."/>
            <person name="Sisk P."/>
            <person name="Stolte C."/>
            <person name="Sykes S."/>
            <person name="White J."/>
            <person name="Yandava C."/>
            <person name="Burger G."/>
            <person name="Gray M.W."/>
            <person name="Holland P.W.H."/>
            <person name="King N."/>
            <person name="Lang F.B.F."/>
            <person name="Roger A.J."/>
            <person name="Ruiz-Trillo I."/>
            <person name="Haas B."/>
            <person name="Nusbaum C."/>
            <person name="Birren B."/>
        </authorList>
    </citation>
    <scope>NUCLEOTIDE SEQUENCE [LARGE SCALE GENOMIC DNA]</scope>
    <source>
        <strain evidence="5 6">JP610</strain>
    </source>
</reference>
<dbReference type="InterPro" id="IPR037282">
    <property type="entry name" value="CapZ_alpha/beta"/>
</dbReference>
<dbReference type="Pfam" id="PF01267">
    <property type="entry name" value="F-actin_cap_A"/>
    <property type="match status" value="1"/>
</dbReference>
<dbReference type="PANTHER" id="PTHR10653">
    <property type="entry name" value="F-ACTIN-CAPPING PROTEIN SUBUNIT ALPHA"/>
    <property type="match status" value="1"/>
</dbReference>
<sequence length="288" mass="32183">MSYDLPNDEKVKICADFIQTGPPGQFTDVYNDVRALLGDDELLKDTAPAAAKLHRDSFLSVELPEENGKPAVRAMVTPHGNTIDSCYLEPRTQRTFSFNPISRLVESIEAAEINTDEDAEACRQAIQTAVDEYVEQYYVDGTSTVYCKQEGGCNIYTVCIESHKFSLANFWCGMWTSEYFISTENGSAEIRGKIKMRVHYFEDANIQLQAGKDVNETISSSSTDDLADKVGKYLLKCEGTYQSAVNENYIAMAGDCFKSLRRALPITKSKLDWGKIASYRVGDEISKK</sequence>
<gene>
    <name evidence="5" type="ORF">SARC_12038</name>
</gene>
<dbReference type="AlphaFoldDB" id="A0A0L0FFA5"/>
<dbReference type="OrthoDB" id="340550at2759"/>
<dbReference type="InterPro" id="IPR042276">
    <property type="entry name" value="CapZ_alpha/beta_2"/>
</dbReference>
<dbReference type="Proteomes" id="UP000054560">
    <property type="component" value="Unassembled WGS sequence"/>
</dbReference>
<dbReference type="EMBL" id="KQ243623">
    <property type="protein sequence ID" value="KNC75435.1"/>
    <property type="molecule type" value="Genomic_DNA"/>
</dbReference>
<dbReference type="PRINTS" id="PR00191">
    <property type="entry name" value="FACTINCAPA"/>
</dbReference>
<dbReference type="InterPro" id="IPR002189">
    <property type="entry name" value="CapZ_alpha"/>
</dbReference>
<dbReference type="Gene3D" id="3.30.1140.60">
    <property type="entry name" value="F-actin capping protein, alpha subunit"/>
    <property type="match status" value="1"/>
</dbReference>
<accession>A0A0L0FFA5</accession>
<dbReference type="InterPro" id="IPR042489">
    <property type="entry name" value="CapZ_alpha_1"/>
</dbReference>
<dbReference type="Gene3D" id="3.90.1150.210">
    <property type="entry name" value="F-actin capping protein, beta subunit"/>
    <property type="match status" value="1"/>
</dbReference>
<dbReference type="SUPFAM" id="SSF90096">
    <property type="entry name" value="Subunits of heterodimeric actin filament capping protein Capz"/>
    <property type="match status" value="1"/>
</dbReference>
<keyword evidence="3 4" id="KW-0009">Actin-binding</keyword>
<dbReference type="GeneID" id="25912542"/>
<evidence type="ECO:0000256" key="3">
    <source>
        <dbReference type="ARBA" id="ARBA00023203"/>
    </source>
</evidence>
<dbReference type="GO" id="GO:0051016">
    <property type="term" value="P:barbed-end actin filament capping"/>
    <property type="evidence" value="ECO:0007669"/>
    <property type="project" value="UniProtKB-UniRule"/>
</dbReference>
<dbReference type="GO" id="GO:0008290">
    <property type="term" value="C:F-actin capping protein complex"/>
    <property type="evidence" value="ECO:0007669"/>
    <property type="project" value="UniProtKB-UniRule"/>
</dbReference>
<dbReference type="RefSeq" id="XP_014149337.1">
    <property type="nucleotide sequence ID" value="XM_014293862.1"/>
</dbReference>
<dbReference type="FunFam" id="3.90.1150.210:FF:000003">
    <property type="entry name" value="F-actin-capping protein subunit alpha"/>
    <property type="match status" value="1"/>
</dbReference>
<evidence type="ECO:0000256" key="1">
    <source>
        <dbReference type="ARBA" id="ARBA00010479"/>
    </source>
</evidence>
<dbReference type="GO" id="GO:0051015">
    <property type="term" value="F:actin filament binding"/>
    <property type="evidence" value="ECO:0007669"/>
    <property type="project" value="TreeGrafter"/>
</dbReference>
<keyword evidence="6" id="KW-1185">Reference proteome</keyword>
<dbReference type="STRING" id="667725.A0A0L0FFA5"/>
<protein>
    <recommendedName>
        <fullName evidence="4">F-actin-capping protein subunit alpha</fullName>
    </recommendedName>
</protein>
<dbReference type="GO" id="GO:0030036">
    <property type="term" value="P:actin cytoskeleton organization"/>
    <property type="evidence" value="ECO:0007669"/>
    <property type="project" value="TreeGrafter"/>
</dbReference>
<comment type="function">
    <text evidence="4">F-actin-capping proteins bind in a Ca(2+)-independent manner to the fast growing ends of actin filaments (barbed end) thereby blocking the exchange of subunits at these ends. Unlike other capping proteins (such as gelsolin and severin), these proteins do not sever actin filaments.</text>
</comment>
<evidence type="ECO:0000256" key="4">
    <source>
        <dbReference type="RuleBase" id="RU365077"/>
    </source>
</evidence>
<dbReference type="GO" id="GO:0030863">
    <property type="term" value="C:cortical cytoskeleton"/>
    <property type="evidence" value="ECO:0007669"/>
    <property type="project" value="TreeGrafter"/>
</dbReference>
<evidence type="ECO:0000256" key="2">
    <source>
        <dbReference type="ARBA" id="ARBA00022467"/>
    </source>
</evidence>
<evidence type="ECO:0000313" key="6">
    <source>
        <dbReference type="Proteomes" id="UP000054560"/>
    </source>
</evidence>
<comment type="subunit">
    <text evidence="4">Heterodimer of an alpha and a beta subunit.</text>
</comment>
<dbReference type="PANTHER" id="PTHR10653:SF0">
    <property type="entry name" value="F-ACTIN-CAPPING PROTEIN SUBUNIT ALPHA"/>
    <property type="match status" value="1"/>
</dbReference>
<name>A0A0L0FFA5_9EUKA</name>
<proteinExistence type="inferred from homology"/>
<evidence type="ECO:0000313" key="5">
    <source>
        <dbReference type="EMBL" id="KNC75435.1"/>
    </source>
</evidence>
<comment type="similarity">
    <text evidence="1 4">Belongs to the F-actin-capping protein alpha subunit family.</text>
</comment>
<organism evidence="5 6">
    <name type="scientific">Sphaeroforma arctica JP610</name>
    <dbReference type="NCBI Taxonomy" id="667725"/>
    <lineage>
        <taxon>Eukaryota</taxon>
        <taxon>Ichthyosporea</taxon>
        <taxon>Ichthyophonida</taxon>
        <taxon>Sphaeroforma</taxon>
    </lineage>
</organism>
<keyword evidence="2 4" id="KW-0117">Actin capping</keyword>
<dbReference type="eggNOG" id="KOG0836">
    <property type="taxonomic scope" value="Eukaryota"/>
</dbReference>